<keyword evidence="1" id="KW-0812">Transmembrane</keyword>
<dbReference type="Pfam" id="PF19628">
    <property type="entry name" value="DUF6132"/>
    <property type="match status" value="1"/>
</dbReference>
<evidence type="ECO:0000313" key="3">
    <source>
        <dbReference type="Proteomes" id="UP000557307"/>
    </source>
</evidence>
<dbReference type="AlphaFoldDB" id="A0A840TSQ0"/>
<dbReference type="InterPro" id="IPR045764">
    <property type="entry name" value="DUF6132"/>
</dbReference>
<reference evidence="2 3" key="1">
    <citation type="submission" date="2020-08" db="EMBL/GenBank/DDBJ databases">
        <title>Genomic Encyclopedia of Type Strains, Phase IV (KMG-IV): sequencing the most valuable type-strain genomes for metagenomic binning, comparative biology and taxonomic classification.</title>
        <authorList>
            <person name="Goeker M."/>
        </authorList>
    </citation>
    <scope>NUCLEOTIDE SEQUENCE [LARGE SCALE GENOMIC DNA]</scope>
    <source>
        <strain evidence="2 3">DSM 105074</strain>
    </source>
</reference>
<dbReference type="Proteomes" id="UP000557307">
    <property type="component" value="Unassembled WGS sequence"/>
</dbReference>
<organism evidence="2 3">
    <name type="scientific">Rhabdobacter roseus</name>
    <dbReference type="NCBI Taxonomy" id="1655419"/>
    <lineage>
        <taxon>Bacteria</taxon>
        <taxon>Pseudomonadati</taxon>
        <taxon>Bacteroidota</taxon>
        <taxon>Cytophagia</taxon>
        <taxon>Cytophagales</taxon>
        <taxon>Cytophagaceae</taxon>
        <taxon>Rhabdobacter</taxon>
    </lineage>
</organism>
<evidence type="ECO:0000256" key="1">
    <source>
        <dbReference type="SAM" id="Phobius"/>
    </source>
</evidence>
<feature type="transmembrane region" description="Helical" evidence="1">
    <location>
        <begin position="9"/>
        <end position="28"/>
    </location>
</feature>
<dbReference type="RefSeq" id="WP_184172078.1">
    <property type="nucleotide sequence ID" value="NZ_JACHGF010000002.1"/>
</dbReference>
<evidence type="ECO:0008006" key="4">
    <source>
        <dbReference type="Google" id="ProtNLM"/>
    </source>
</evidence>
<dbReference type="EMBL" id="JACHGF010000002">
    <property type="protein sequence ID" value="MBB5283030.1"/>
    <property type="molecule type" value="Genomic_DNA"/>
</dbReference>
<sequence length="64" mass="6682">MKAFVAQKGWLWVAGGALLGAVAGYLYYHYVGCTSGSCPITSRPLPSTLYGAVLGGLLFSPSKK</sequence>
<protein>
    <recommendedName>
        <fullName evidence="4">YtxH domain-containing protein</fullName>
    </recommendedName>
</protein>
<keyword evidence="1" id="KW-1133">Transmembrane helix</keyword>
<accession>A0A840TSQ0</accession>
<proteinExistence type="predicted"/>
<comment type="caution">
    <text evidence="2">The sequence shown here is derived from an EMBL/GenBank/DDBJ whole genome shotgun (WGS) entry which is preliminary data.</text>
</comment>
<gene>
    <name evidence="2" type="ORF">HNQ92_001156</name>
</gene>
<name>A0A840TSQ0_9BACT</name>
<keyword evidence="1" id="KW-0472">Membrane</keyword>
<keyword evidence="3" id="KW-1185">Reference proteome</keyword>
<evidence type="ECO:0000313" key="2">
    <source>
        <dbReference type="EMBL" id="MBB5283030.1"/>
    </source>
</evidence>